<feature type="transmembrane region" description="Helical" evidence="4">
    <location>
        <begin position="49"/>
        <end position="66"/>
    </location>
</feature>
<keyword evidence="4" id="KW-1133">Transmembrane helix</keyword>
<evidence type="ECO:0000256" key="1">
    <source>
        <dbReference type="ARBA" id="ARBA00004196"/>
    </source>
</evidence>
<protein>
    <submittedName>
        <fullName evidence="7">Hemolysin secretion protein D</fullName>
    </submittedName>
</protein>
<feature type="compositionally biased region" description="Basic and acidic residues" evidence="3">
    <location>
        <begin position="18"/>
        <end position="31"/>
    </location>
</feature>
<evidence type="ECO:0000313" key="7">
    <source>
        <dbReference type="EMBL" id="GGF45067.1"/>
    </source>
</evidence>
<evidence type="ECO:0000256" key="4">
    <source>
        <dbReference type="SAM" id="Phobius"/>
    </source>
</evidence>
<name>A0A8J3E6I9_9PROT</name>
<keyword evidence="4" id="KW-0812">Transmembrane</keyword>
<dbReference type="AlphaFoldDB" id="A0A8J3E6I9"/>
<organism evidence="7 8">
    <name type="scientific">Aliidongia dinghuensis</name>
    <dbReference type="NCBI Taxonomy" id="1867774"/>
    <lineage>
        <taxon>Bacteria</taxon>
        <taxon>Pseudomonadati</taxon>
        <taxon>Pseudomonadota</taxon>
        <taxon>Alphaproteobacteria</taxon>
        <taxon>Rhodospirillales</taxon>
        <taxon>Dongiaceae</taxon>
        <taxon>Aliidongia</taxon>
    </lineage>
</organism>
<dbReference type="GO" id="GO:0055085">
    <property type="term" value="P:transmembrane transport"/>
    <property type="evidence" value="ECO:0007669"/>
    <property type="project" value="InterPro"/>
</dbReference>
<dbReference type="EMBL" id="BMJQ01000022">
    <property type="protein sequence ID" value="GGF45067.1"/>
    <property type="molecule type" value="Genomic_DNA"/>
</dbReference>
<evidence type="ECO:0000259" key="6">
    <source>
        <dbReference type="Pfam" id="PF25990"/>
    </source>
</evidence>
<dbReference type="SUPFAM" id="SSF111369">
    <property type="entry name" value="HlyD-like secretion proteins"/>
    <property type="match status" value="2"/>
</dbReference>
<keyword evidence="2" id="KW-0175">Coiled coil</keyword>
<gene>
    <name evidence="7" type="ORF">GCM10011611_59360</name>
</gene>
<feature type="coiled-coil region" evidence="2">
    <location>
        <begin position="182"/>
        <end position="209"/>
    </location>
</feature>
<feature type="domain" description="Multidrug resistance protein MdtA-like barrel-sandwich hybrid" evidence="5">
    <location>
        <begin position="83"/>
        <end position="273"/>
    </location>
</feature>
<dbReference type="InterPro" id="IPR058625">
    <property type="entry name" value="MdtA-like_BSH"/>
</dbReference>
<dbReference type="PANTHER" id="PTHR30386:SF19">
    <property type="entry name" value="MULTIDRUG EXPORT PROTEIN EMRA-RELATED"/>
    <property type="match status" value="1"/>
</dbReference>
<dbReference type="Pfam" id="PF25917">
    <property type="entry name" value="BSH_RND"/>
    <property type="match status" value="1"/>
</dbReference>
<evidence type="ECO:0000256" key="3">
    <source>
        <dbReference type="SAM" id="MobiDB-lite"/>
    </source>
</evidence>
<comment type="caution">
    <text evidence="7">The sequence shown here is derived from an EMBL/GenBank/DDBJ whole genome shotgun (WGS) entry which is preliminary data.</text>
</comment>
<reference evidence="7" key="1">
    <citation type="journal article" date="2014" name="Int. J. Syst. Evol. Microbiol.">
        <title>Complete genome sequence of Corynebacterium casei LMG S-19264T (=DSM 44701T), isolated from a smear-ripened cheese.</title>
        <authorList>
            <consortium name="US DOE Joint Genome Institute (JGI-PGF)"/>
            <person name="Walter F."/>
            <person name="Albersmeier A."/>
            <person name="Kalinowski J."/>
            <person name="Ruckert C."/>
        </authorList>
    </citation>
    <scope>NUCLEOTIDE SEQUENCE</scope>
    <source>
        <strain evidence="7">CGMCC 1.15725</strain>
    </source>
</reference>
<reference evidence="7" key="2">
    <citation type="submission" date="2020-09" db="EMBL/GenBank/DDBJ databases">
        <authorList>
            <person name="Sun Q."/>
            <person name="Zhou Y."/>
        </authorList>
    </citation>
    <scope>NUCLEOTIDE SEQUENCE</scope>
    <source>
        <strain evidence="7">CGMCC 1.15725</strain>
    </source>
</reference>
<sequence>MPDDGGTVSRRPAVADASETRHDTADEELKGQKAVLPGRSRRQRWTRPLLFALLPLAVIAGGYRYVTGGQMMSTDDAYVEAERVGVSTDVPGIVRDVDVSENQHVETGQILYRLDDLPFRLALERAEAQIGMVRNSLEALKANYADVGTQIKQAQDDLAYYDREFHRQQYLNNQHVASEATFDTARRNLQNAQQKLASLTRQLAGVAANLNGDPNAPIEQHPRYRDALAQRDEAARQLDHATVRAPFAGIVTNVPAIAPGKYLQASATAFYLVATDHVWIDTSPKETELTYVRSGQPVTVTVDTYPDAEWHGTVESISPAAAQEFSLLPAQNTSGNWVKVVQRIPMRVRVDTSDQTLPPLRAGMSVEVEVDTGHRRGLPHFLGALFGASRDH</sequence>
<feature type="domain" description="YknX-like beta-barrel" evidence="6">
    <location>
        <begin position="285"/>
        <end position="370"/>
    </location>
</feature>
<dbReference type="RefSeq" id="WP_189051818.1">
    <property type="nucleotide sequence ID" value="NZ_BMJQ01000022.1"/>
</dbReference>
<dbReference type="GO" id="GO:0030313">
    <property type="term" value="C:cell envelope"/>
    <property type="evidence" value="ECO:0007669"/>
    <property type="project" value="UniProtKB-SubCell"/>
</dbReference>
<evidence type="ECO:0000259" key="5">
    <source>
        <dbReference type="Pfam" id="PF25917"/>
    </source>
</evidence>
<dbReference type="InterPro" id="IPR050739">
    <property type="entry name" value="MFP"/>
</dbReference>
<dbReference type="Proteomes" id="UP000646365">
    <property type="component" value="Unassembled WGS sequence"/>
</dbReference>
<accession>A0A8J3E6I9</accession>
<keyword evidence="4" id="KW-0472">Membrane</keyword>
<keyword evidence="8" id="KW-1185">Reference proteome</keyword>
<dbReference type="PANTHER" id="PTHR30386">
    <property type="entry name" value="MEMBRANE FUSION SUBUNIT OF EMRAB-TOLC MULTIDRUG EFFLUX PUMP"/>
    <property type="match status" value="1"/>
</dbReference>
<proteinExistence type="predicted"/>
<dbReference type="Pfam" id="PF25990">
    <property type="entry name" value="Beta-barrel_YknX"/>
    <property type="match status" value="1"/>
</dbReference>
<dbReference type="Gene3D" id="2.40.50.100">
    <property type="match status" value="1"/>
</dbReference>
<dbReference type="Gene3D" id="2.40.30.170">
    <property type="match status" value="1"/>
</dbReference>
<feature type="coiled-coil region" evidence="2">
    <location>
        <begin position="123"/>
        <end position="157"/>
    </location>
</feature>
<dbReference type="InterPro" id="IPR058636">
    <property type="entry name" value="Beta-barrel_YknX"/>
</dbReference>
<comment type="subcellular location">
    <subcellularLocation>
        <location evidence="1">Cell envelope</location>
    </subcellularLocation>
</comment>
<evidence type="ECO:0000256" key="2">
    <source>
        <dbReference type="SAM" id="Coils"/>
    </source>
</evidence>
<feature type="region of interest" description="Disordered" evidence="3">
    <location>
        <begin position="1"/>
        <end position="35"/>
    </location>
</feature>
<evidence type="ECO:0000313" key="8">
    <source>
        <dbReference type="Proteomes" id="UP000646365"/>
    </source>
</evidence>